<evidence type="ECO:0000313" key="1">
    <source>
        <dbReference type="EMBL" id="MUN35229.1"/>
    </source>
</evidence>
<keyword evidence="2" id="KW-1185">Reference proteome</keyword>
<dbReference type="Proteomes" id="UP000432015">
    <property type="component" value="Unassembled WGS sequence"/>
</dbReference>
<dbReference type="AlphaFoldDB" id="A0A7K1KST9"/>
<proteinExistence type="predicted"/>
<name>A0A7K1KST9_9ACTN</name>
<organism evidence="1 2">
    <name type="scientific">Actinomadura litoris</name>
    <dbReference type="NCBI Taxonomy" id="2678616"/>
    <lineage>
        <taxon>Bacteria</taxon>
        <taxon>Bacillati</taxon>
        <taxon>Actinomycetota</taxon>
        <taxon>Actinomycetes</taxon>
        <taxon>Streptosporangiales</taxon>
        <taxon>Thermomonosporaceae</taxon>
        <taxon>Actinomadura</taxon>
    </lineage>
</organism>
<dbReference type="EMBL" id="WOFH01000001">
    <property type="protein sequence ID" value="MUN35229.1"/>
    <property type="molecule type" value="Genomic_DNA"/>
</dbReference>
<gene>
    <name evidence="1" type="ORF">GNZ18_01220</name>
</gene>
<dbReference type="RefSeq" id="WP_156214199.1">
    <property type="nucleotide sequence ID" value="NZ_WOFH01000001.1"/>
</dbReference>
<comment type="caution">
    <text evidence="1">The sequence shown here is derived from an EMBL/GenBank/DDBJ whole genome shotgun (WGS) entry which is preliminary data.</text>
</comment>
<reference evidence="1 2" key="1">
    <citation type="submission" date="2019-11" db="EMBL/GenBank/DDBJ databases">
        <authorList>
            <person name="Cao P."/>
        </authorList>
    </citation>
    <scope>NUCLEOTIDE SEQUENCE [LARGE SCALE GENOMIC DNA]</scope>
    <source>
        <strain evidence="1 2">NEAU-AAG5</strain>
    </source>
</reference>
<sequence>MRSKPSADELFALADALELEACTDRLIALESLEPPEAMKRTGRYRRLEAAIEQNGDLRAALLRETDAEAARQWARHLEVGGPDIDVYHSLAVAYRERAFRRLAGPGPAEAELEAATALWFLLLASPAFWERQGDVDDESRVRSQLATELLEIHARQGARALAAGEHAVARTHLNCLAACRSGSEAVEELLRRQSVPYDYAVDRERADEIAAVAAGLLDAWCADVVQTAERITTEPERLTRLPEGLPADYAAGIEHLGPFLSLGVPFKQALRTCLGWYNSWCDFMLVDGGRPKVKTVVDQARSCADELAAICEKGDSLKIENQALAEHHLFRAAALDPGPGQERELTAALEWSPANSEATTWLERIRSR</sequence>
<accession>A0A7K1KST9</accession>
<protein>
    <submittedName>
        <fullName evidence="1">Uncharacterized protein</fullName>
    </submittedName>
</protein>
<evidence type="ECO:0000313" key="2">
    <source>
        <dbReference type="Proteomes" id="UP000432015"/>
    </source>
</evidence>